<evidence type="ECO:0000313" key="2">
    <source>
        <dbReference type="EMBL" id="SJL10867.1"/>
    </source>
</evidence>
<evidence type="ECO:0000313" key="3">
    <source>
        <dbReference type="Proteomes" id="UP000219338"/>
    </source>
</evidence>
<proteinExistence type="predicted"/>
<dbReference type="AlphaFoldDB" id="A0A284RQ23"/>
<dbReference type="EMBL" id="FUEG01000013">
    <property type="protein sequence ID" value="SJL10867.1"/>
    <property type="molecule type" value="Genomic_DNA"/>
</dbReference>
<gene>
    <name evidence="2" type="ORF">ARMOST_14262</name>
</gene>
<evidence type="ECO:0000256" key="1">
    <source>
        <dbReference type="SAM" id="MobiDB-lite"/>
    </source>
</evidence>
<accession>A0A284RQ23</accession>
<keyword evidence="3" id="KW-1185">Reference proteome</keyword>
<protein>
    <submittedName>
        <fullName evidence="2">Uncharacterized protein</fullName>
    </submittedName>
</protein>
<organism evidence="2 3">
    <name type="scientific">Armillaria ostoyae</name>
    <name type="common">Armillaria root rot fungus</name>
    <dbReference type="NCBI Taxonomy" id="47428"/>
    <lineage>
        <taxon>Eukaryota</taxon>
        <taxon>Fungi</taxon>
        <taxon>Dikarya</taxon>
        <taxon>Basidiomycota</taxon>
        <taxon>Agaricomycotina</taxon>
        <taxon>Agaricomycetes</taxon>
        <taxon>Agaricomycetidae</taxon>
        <taxon>Agaricales</taxon>
        <taxon>Marasmiineae</taxon>
        <taxon>Physalacriaceae</taxon>
        <taxon>Armillaria</taxon>
    </lineage>
</organism>
<reference evidence="3" key="1">
    <citation type="journal article" date="2017" name="Nat. Ecol. Evol.">
        <title>Genome expansion and lineage-specific genetic innovations in the forest pathogenic fungi Armillaria.</title>
        <authorList>
            <person name="Sipos G."/>
            <person name="Prasanna A.N."/>
            <person name="Walter M.C."/>
            <person name="O'Connor E."/>
            <person name="Balint B."/>
            <person name="Krizsan K."/>
            <person name="Kiss B."/>
            <person name="Hess J."/>
            <person name="Varga T."/>
            <person name="Slot J."/>
            <person name="Riley R."/>
            <person name="Boka B."/>
            <person name="Rigling D."/>
            <person name="Barry K."/>
            <person name="Lee J."/>
            <person name="Mihaltcheva S."/>
            <person name="LaButti K."/>
            <person name="Lipzen A."/>
            <person name="Waldron R."/>
            <person name="Moloney N.M."/>
            <person name="Sperisen C."/>
            <person name="Kredics L."/>
            <person name="Vagvoelgyi C."/>
            <person name="Patrignani A."/>
            <person name="Fitzpatrick D."/>
            <person name="Nagy I."/>
            <person name="Doyle S."/>
            <person name="Anderson J.B."/>
            <person name="Grigoriev I.V."/>
            <person name="Gueldener U."/>
            <person name="Muensterkoetter M."/>
            <person name="Nagy L.G."/>
        </authorList>
    </citation>
    <scope>NUCLEOTIDE SEQUENCE [LARGE SCALE GENOMIC DNA]</scope>
    <source>
        <strain evidence="3">C18/9</strain>
    </source>
</reference>
<dbReference type="Proteomes" id="UP000219338">
    <property type="component" value="Unassembled WGS sequence"/>
</dbReference>
<sequence>MTSPPTTEFPWNYGSLPATATRYPIWDNRRSSMPGSLQIGIDPNIVPMWAPGYMVPIREGPTRNRLPSKGPSKPLPDNWETAQTWKEADQNDFDNFHYDYNPYAEELPAAPFPLPDSPNHEYYPHQQHHPRRISGYHPPQYGIYLMGGGDNPDRQEGGSDLPPPDPEEEE</sequence>
<name>A0A284RQ23_ARMOS</name>
<feature type="region of interest" description="Disordered" evidence="1">
    <location>
        <begin position="116"/>
        <end position="170"/>
    </location>
</feature>